<evidence type="ECO:0008006" key="14">
    <source>
        <dbReference type="Google" id="ProtNLM"/>
    </source>
</evidence>
<evidence type="ECO:0000256" key="5">
    <source>
        <dbReference type="ARBA" id="ARBA00022771"/>
    </source>
</evidence>
<keyword evidence="5 8" id="KW-0863">Zinc-finger</keyword>
<comment type="similarity">
    <text evidence="2">Belongs to the PIAS family.</text>
</comment>
<feature type="domain" description="SP-RING-type" evidence="10">
    <location>
        <begin position="347"/>
        <end position="429"/>
    </location>
</feature>
<dbReference type="Proteomes" id="UP000078512">
    <property type="component" value="Unassembled WGS sequence"/>
</dbReference>
<feature type="compositionally biased region" description="Low complexity" evidence="9">
    <location>
        <begin position="868"/>
        <end position="882"/>
    </location>
</feature>
<evidence type="ECO:0000256" key="3">
    <source>
        <dbReference type="ARBA" id="ARBA00022679"/>
    </source>
</evidence>
<keyword evidence="4" id="KW-0479">Metal-binding</keyword>
<evidence type="ECO:0000256" key="8">
    <source>
        <dbReference type="PROSITE-ProRule" id="PRU00452"/>
    </source>
</evidence>
<feature type="region of interest" description="Disordered" evidence="9">
    <location>
        <begin position="824"/>
        <end position="891"/>
    </location>
</feature>
<reference evidence="12 13" key="1">
    <citation type="submission" date="2016-05" db="EMBL/GenBank/DDBJ databases">
        <title>Genome sequencing reveals origins of a unique bacterial endosymbiosis in the earliest lineages of terrestrial Fungi.</title>
        <authorList>
            <consortium name="DOE Joint Genome Institute"/>
            <person name="Uehling J."/>
            <person name="Gryganskyi A."/>
            <person name="Hameed K."/>
            <person name="Tschaplinski T."/>
            <person name="Misztal P."/>
            <person name="Wu S."/>
            <person name="Desiro A."/>
            <person name="Vande Pol N."/>
            <person name="Du Z.-Y."/>
            <person name="Zienkiewicz A."/>
            <person name="Zienkiewicz K."/>
            <person name="Morin E."/>
            <person name="Tisserant E."/>
            <person name="Splivallo R."/>
            <person name="Hainaut M."/>
            <person name="Henrissat B."/>
            <person name="Ohm R."/>
            <person name="Kuo A."/>
            <person name="Yan J."/>
            <person name="Lipzen A."/>
            <person name="Nolan M."/>
            <person name="Labutti K."/>
            <person name="Barry K."/>
            <person name="Goldstein A."/>
            <person name="Labbe J."/>
            <person name="Schadt C."/>
            <person name="Tuskan G."/>
            <person name="Grigoriev I."/>
            <person name="Martin F."/>
            <person name="Vilgalys R."/>
            <person name="Bonito G."/>
        </authorList>
    </citation>
    <scope>NUCLEOTIDE SEQUENCE [LARGE SCALE GENOMIC DNA]</scope>
    <source>
        <strain evidence="12 13">AG-77</strain>
    </source>
</reference>
<accession>A0A197KAB9</accession>
<feature type="compositionally biased region" description="Acidic residues" evidence="9">
    <location>
        <begin position="588"/>
        <end position="602"/>
    </location>
</feature>
<feature type="domain" description="PINIT" evidence="11">
    <location>
        <begin position="161"/>
        <end position="318"/>
    </location>
</feature>
<evidence type="ECO:0000313" key="13">
    <source>
        <dbReference type="Proteomes" id="UP000078512"/>
    </source>
</evidence>
<gene>
    <name evidence="12" type="ORF">K457DRAFT_134475</name>
</gene>
<dbReference type="Gene3D" id="2.60.120.780">
    <property type="entry name" value="PINIT domain"/>
    <property type="match status" value="1"/>
</dbReference>
<sequence>MDPKTAALGLFLLRELMHCIRRWSSERLLQSVDIDNLEKLDLLLAMEDMLRQVRRDYHPNTEFYLWEIVADFHREYRDPGMMSKWQYINAFVPRPLPLVENIASNLFQNAFITADPGYSPPLQPQSAPIVDSGPDVIISTNPTISRSRFQSLNDTTNQLSASLNTDDALAWKLSANAKARLLYKSSPFYQNVMALTIPQYGRSSKNESVLTFKLQISSSLSQRLMSNPHYSIMVFCASKEIPTSQQMLMEFPDDCYIRINKRTLDWRPRGVKNKPGTFTPADITKFCMLQESRINHVELRYSNASKVFHASLHLVCPINAKTIVDSLIQEKFIPKEATYRALEKKIKDDDIMELSSTLSLKCPLGVQRIEVPCRSSKCQHLQCFDAFTFLSLNKNVQRWICPVCNRIMDSWDEIIVDGYCMDILKSTPKNLKNVNVHPDGRWEIPAAIISIDIDDSTSISTESGSSSSEPTSHGTDHEPIYVIDDDDDDGDDDDDDDDDDGEDNQNGSDSSYDTALADLSMEAKKDEVNGTGSRSNYGSSGHQESQAVRNYPLVTISPKPDSTLLHLQRVPEKSQFMDLTLCSSDDVIDLTSDNEDEDQEQVEGEKKNEEELTSHRRKRAFIQPDNDPCNEINDITLTTNDITLTNDLTLANTGKDSVKCRRISNRHDNSKRTADSLFTAGNHPEPWDAIMDDLTQPRISCSAETASTSAMLPKDPSHGYTHPYHTSDLQSTLPPTTHYMTPVAPFSPSERLSSPTNGDLTLLQFESAPCTIGSLDSIMEGLSGHSSAPGVSESAIPLWPAYDPTFVSPYTPYSLGIFGQTSGSRGADGYQGQAGLSSNYEQGEELEVDERVGGSDGEESEERPSKRPYTSSGVPSPSSRFSPEPDHETEVRLKSVLKQYLATL</sequence>
<dbReference type="AlphaFoldDB" id="A0A197KAB9"/>
<keyword evidence="6" id="KW-0833">Ubl conjugation pathway</keyword>
<feature type="region of interest" description="Disordered" evidence="9">
    <location>
        <begin position="525"/>
        <end position="546"/>
    </location>
</feature>
<dbReference type="GO" id="GO:0061665">
    <property type="term" value="F:SUMO ligase activity"/>
    <property type="evidence" value="ECO:0007669"/>
    <property type="project" value="TreeGrafter"/>
</dbReference>
<name>A0A197KAB9_9FUNG</name>
<dbReference type="UniPathway" id="UPA00886"/>
<evidence type="ECO:0000259" key="11">
    <source>
        <dbReference type="PROSITE" id="PS51466"/>
    </source>
</evidence>
<evidence type="ECO:0000256" key="2">
    <source>
        <dbReference type="ARBA" id="ARBA00005383"/>
    </source>
</evidence>
<dbReference type="STRING" id="1314771.A0A197KAB9"/>
<evidence type="ECO:0000256" key="4">
    <source>
        <dbReference type="ARBA" id="ARBA00022723"/>
    </source>
</evidence>
<organism evidence="12 13">
    <name type="scientific">Linnemannia elongata AG-77</name>
    <dbReference type="NCBI Taxonomy" id="1314771"/>
    <lineage>
        <taxon>Eukaryota</taxon>
        <taxon>Fungi</taxon>
        <taxon>Fungi incertae sedis</taxon>
        <taxon>Mucoromycota</taxon>
        <taxon>Mortierellomycotina</taxon>
        <taxon>Mortierellomycetes</taxon>
        <taxon>Mortierellales</taxon>
        <taxon>Mortierellaceae</taxon>
        <taxon>Linnemannia</taxon>
    </lineage>
</organism>
<dbReference type="Pfam" id="PF02891">
    <property type="entry name" value="zf-MIZ"/>
    <property type="match status" value="1"/>
</dbReference>
<dbReference type="InterPro" id="IPR013083">
    <property type="entry name" value="Znf_RING/FYVE/PHD"/>
</dbReference>
<dbReference type="PANTHER" id="PTHR10782:SF4">
    <property type="entry name" value="TONALLI, ISOFORM E"/>
    <property type="match status" value="1"/>
</dbReference>
<evidence type="ECO:0000256" key="6">
    <source>
        <dbReference type="ARBA" id="ARBA00022786"/>
    </source>
</evidence>
<dbReference type="PROSITE" id="PS51466">
    <property type="entry name" value="PINIT"/>
    <property type="match status" value="1"/>
</dbReference>
<comment type="pathway">
    <text evidence="1">Protein modification; protein sumoylation.</text>
</comment>
<dbReference type="Gene3D" id="3.30.40.10">
    <property type="entry name" value="Zinc/RING finger domain, C3HC4 (zinc finger)"/>
    <property type="match status" value="1"/>
</dbReference>
<feature type="compositionally biased region" description="Basic and acidic residues" evidence="9">
    <location>
        <begin position="603"/>
        <end position="614"/>
    </location>
</feature>
<feature type="compositionally biased region" description="Acidic residues" evidence="9">
    <location>
        <begin position="483"/>
        <end position="503"/>
    </location>
</feature>
<evidence type="ECO:0000256" key="7">
    <source>
        <dbReference type="ARBA" id="ARBA00022833"/>
    </source>
</evidence>
<feature type="region of interest" description="Disordered" evidence="9">
    <location>
        <begin position="588"/>
        <end position="617"/>
    </location>
</feature>
<keyword evidence="13" id="KW-1185">Reference proteome</keyword>
<dbReference type="PANTHER" id="PTHR10782">
    <property type="entry name" value="ZINC FINGER MIZ DOMAIN-CONTAINING PROTEIN"/>
    <property type="match status" value="1"/>
</dbReference>
<dbReference type="Pfam" id="PF14324">
    <property type="entry name" value="PINIT"/>
    <property type="match status" value="1"/>
</dbReference>
<evidence type="ECO:0000259" key="10">
    <source>
        <dbReference type="PROSITE" id="PS51044"/>
    </source>
</evidence>
<dbReference type="EMBL" id="KV442021">
    <property type="protein sequence ID" value="OAQ33344.1"/>
    <property type="molecule type" value="Genomic_DNA"/>
</dbReference>
<evidence type="ECO:0000256" key="1">
    <source>
        <dbReference type="ARBA" id="ARBA00004718"/>
    </source>
</evidence>
<feature type="compositionally biased region" description="Polar residues" evidence="9">
    <location>
        <begin position="504"/>
        <end position="513"/>
    </location>
</feature>
<dbReference type="GO" id="GO:0000785">
    <property type="term" value="C:chromatin"/>
    <property type="evidence" value="ECO:0007669"/>
    <property type="project" value="TreeGrafter"/>
</dbReference>
<dbReference type="CDD" id="cd16650">
    <property type="entry name" value="SP-RING_PIAS-like"/>
    <property type="match status" value="1"/>
</dbReference>
<dbReference type="GO" id="GO:0008270">
    <property type="term" value="F:zinc ion binding"/>
    <property type="evidence" value="ECO:0007669"/>
    <property type="project" value="UniProtKB-KW"/>
</dbReference>
<feature type="compositionally biased region" description="Polar residues" evidence="9">
    <location>
        <begin position="530"/>
        <end position="546"/>
    </location>
</feature>
<keyword evidence="3" id="KW-0808">Transferase</keyword>
<dbReference type="InterPro" id="IPR038654">
    <property type="entry name" value="PINIT_sf"/>
</dbReference>
<proteinExistence type="inferred from homology"/>
<protein>
    <recommendedName>
        <fullName evidence="14">SP-RING-type domain-containing protein</fullName>
    </recommendedName>
</protein>
<evidence type="ECO:0000313" key="12">
    <source>
        <dbReference type="EMBL" id="OAQ33344.1"/>
    </source>
</evidence>
<dbReference type="InterPro" id="IPR023321">
    <property type="entry name" value="PINIT"/>
</dbReference>
<dbReference type="InterPro" id="IPR004181">
    <property type="entry name" value="Znf_MIZ"/>
</dbReference>
<feature type="compositionally biased region" description="Low complexity" evidence="9">
    <location>
        <begin position="457"/>
        <end position="472"/>
    </location>
</feature>
<feature type="region of interest" description="Disordered" evidence="9">
    <location>
        <begin position="457"/>
        <end position="513"/>
    </location>
</feature>
<dbReference type="OrthoDB" id="28127at2759"/>
<dbReference type="GO" id="GO:0016925">
    <property type="term" value="P:protein sumoylation"/>
    <property type="evidence" value="ECO:0007669"/>
    <property type="project" value="UniProtKB-UniPathway"/>
</dbReference>
<evidence type="ECO:0000256" key="9">
    <source>
        <dbReference type="SAM" id="MobiDB-lite"/>
    </source>
</evidence>
<keyword evidence="7" id="KW-0862">Zinc</keyword>
<dbReference type="PROSITE" id="PS51044">
    <property type="entry name" value="ZF_SP_RING"/>
    <property type="match status" value="1"/>
</dbReference>